<dbReference type="OrthoDB" id="427280at2759"/>
<evidence type="ECO:0000256" key="3">
    <source>
        <dbReference type="ARBA" id="ARBA00004319"/>
    </source>
</evidence>
<evidence type="ECO:0000256" key="6">
    <source>
        <dbReference type="ARBA" id="ARBA00022824"/>
    </source>
</evidence>
<keyword evidence="6" id="KW-0256">Endoplasmic reticulum</keyword>
<dbReference type="PANTHER" id="PTHR18929">
    <property type="entry name" value="PROTEIN DISULFIDE ISOMERASE"/>
    <property type="match status" value="1"/>
</dbReference>
<evidence type="ECO:0000256" key="10">
    <source>
        <dbReference type="SAM" id="SignalP"/>
    </source>
</evidence>
<gene>
    <name evidence="12" type="ORF">BU16DRAFT_565901</name>
</gene>
<feature type="domain" description="Thioredoxin" evidence="11">
    <location>
        <begin position="19"/>
        <end position="115"/>
    </location>
</feature>
<dbReference type="EC" id="5.3.4.1" evidence="5"/>
<evidence type="ECO:0000259" key="11">
    <source>
        <dbReference type="Pfam" id="PF00085"/>
    </source>
</evidence>
<comment type="function">
    <text evidence="2">Participates in the folding of proteins containing disulfide bonds, may be involved in glycosylation, prolyl hydroxylation and triglyceride transfer.</text>
</comment>
<dbReference type="SUPFAM" id="SSF52833">
    <property type="entry name" value="Thioredoxin-like"/>
    <property type="match status" value="3"/>
</dbReference>
<dbReference type="Pfam" id="PF13848">
    <property type="entry name" value="Thioredoxin_6"/>
    <property type="match status" value="1"/>
</dbReference>
<evidence type="ECO:0000256" key="4">
    <source>
        <dbReference type="ARBA" id="ARBA00006347"/>
    </source>
</evidence>
<dbReference type="CDD" id="cd02961">
    <property type="entry name" value="PDI_a_family"/>
    <property type="match status" value="1"/>
</dbReference>
<dbReference type="GO" id="GO:0003756">
    <property type="term" value="F:protein disulfide isomerase activity"/>
    <property type="evidence" value="ECO:0007669"/>
    <property type="project" value="UniProtKB-EC"/>
</dbReference>
<dbReference type="InterPro" id="IPR036249">
    <property type="entry name" value="Thioredoxin-like_sf"/>
</dbReference>
<name>A0A6A6QEZ7_9PEZI</name>
<dbReference type="InterPro" id="IPR013766">
    <property type="entry name" value="Thioredoxin_domain"/>
</dbReference>
<comment type="catalytic activity">
    <reaction evidence="1">
        <text>Catalyzes the rearrangement of -S-S- bonds in proteins.</text>
        <dbReference type="EC" id="5.3.4.1"/>
    </reaction>
</comment>
<evidence type="ECO:0000256" key="7">
    <source>
        <dbReference type="ARBA" id="ARBA00023235"/>
    </source>
</evidence>
<evidence type="ECO:0000256" key="2">
    <source>
        <dbReference type="ARBA" id="ARBA00002692"/>
    </source>
</evidence>
<dbReference type="GO" id="GO:0034976">
    <property type="term" value="P:response to endoplasmic reticulum stress"/>
    <property type="evidence" value="ECO:0007669"/>
    <property type="project" value="TreeGrafter"/>
</dbReference>
<dbReference type="AlphaFoldDB" id="A0A6A6QEZ7"/>
<dbReference type="Pfam" id="PF00085">
    <property type="entry name" value="Thioredoxin"/>
    <property type="match status" value="1"/>
</dbReference>
<keyword evidence="10" id="KW-0732">Signal</keyword>
<accession>A0A6A6QEZ7</accession>
<comment type="subcellular location">
    <subcellularLocation>
        <location evidence="3">Endoplasmic reticulum lumen</location>
    </subcellularLocation>
</comment>
<dbReference type="Proteomes" id="UP000799750">
    <property type="component" value="Unassembled WGS sequence"/>
</dbReference>
<dbReference type="EMBL" id="MU004196">
    <property type="protein sequence ID" value="KAF2490978.1"/>
    <property type="molecule type" value="Genomic_DNA"/>
</dbReference>
<dbReference type="PANTHER" id="PTHR18929:SF132">
    <property type="entry name" value="PROTEIN DISULFIDE-ISOMERASE A3"/>
    <property type="match status" value="1"/>
</dbReference>
<evidence type="ECO:0000313" key="13">
    <source>
        <dbReference type="Proteomes" id="UP000799750"/>
    </source>
</evidence>
<evidence type="ECO:0000256" key="5">
    <source>
        <dbReference type="ARBA" id="ARBA00012723"/>
    </source>
</evidence>
<evidence type="ECO:0000256" key="8">
    <source>
        <dbReference type="ARBA" id="ARBA00023284"/>
    </source>
</evidence>
<protein>
    <recommendedName>
        <fullName evidence="9">Protein disulfide-isomerase</fullName>
        <ecNumber evidence="5">5.3.4.1</ecNumber>
    </recommendedName>
</protein>
<keyword evidence="8" id="KW-0676">Redox-active center</keyword>
<sequence>MIFIIGILWFSISVLCSTVENLSSNDFQRMIRENEVVLAAFTSKTVKLTDSFHNEFEQAARVLTSPLVMIDCAQEFNLCREYDVNAYPAVRLFRGSNESNTYRGPRKAPAIVSYMIKEQLPSVTHVDEDSIAEFREIDGVVIVAYLDPEDAELIDTFSTYAREHHDDFVFGIATEAQLAKVDGLPVPSVTVFKIREGDNTALNGRFDQDSLGKFLAMATPSVIGEITKRNIDTYMSAGKPIAYIFVNSEDDKVDLRRELTPVAKKYGQYMAFGLIDAAEYSHMATNMDLRPGIFPAFVIHDVRTNDVFPFDQRKMITAAAIEGLIMDMAQGKIKAGPVADDRPFEEGLFEVDEDGLDETNLAQKHDEL</sequence>
<evidence type="ECO:0000256" key="1">
    <source>
        <dbReference type="ARBA" id="ARBA00001182"/>
    </source>
</evidence>
<evidence type="ECO:0000313" key="12">
    <source>
        <dbReference type="EMBL" id="KAF2490978.1"/>
    </source>
</evidence>
<keyword evidence="7" id="KW-0413">Isomerase</keyword>
<dbReference type="GO" id="GO:0006457">
    <property type="term" value="P:protein folding"/>
    <property type="evidence" value="ECO:0007669"/>
    <property type="project" value="TreeGrafter"/>
</dbReference>
<keyword evidence="13" id="KW-1185">Reference proteome</keyword>
<evidence type="ECO:0000256" key="9">
    <source>
        <dbReference type="ARBA" id="ARBA00039846"/>
    </source>
</evidence>
<dbReference type="Gene3D" id="3.40.30.10">
    <property type="entry name" value="Glutaredoxin"/>
    <property type="match status" value="3"/>
</dbReference>
<dbReference type="CDD" id="cd02981">
    <property type="entry name" value="PDI_b_family"/>
    <property type="match status" value="1"/>
</dbReference>
<comment type="similarity">
    <text evidence="4">Belongs to the protein disulfide isomerase family.</text>
</comment>
<feature type="signal peptide" evidence="10">
    <location>
        <begin position="1"/>
        <end position="16"/>
    </location>
</feature>
<dbReference type="GO" id="GO:0005788">
    <property type="term" value="C:endoplasmic reticulum lumen"/>
    <property type="evidence" value="ECO:0007669"/>
    <property type="project" value="UniProtKB-SubCell"/>
</dbReference>
<organism evidence="12 13">
    <name type="scientific">Lophium mytilinum</name>
    <dbReference type="NCBI Taxonomy" id="390894"/>
    <lineage>
        <taxon>Eukaryota</taxon>
        <taxon>Fungi</taxon>
        <taxon>Dikarya</taxon>
        <taxon>Ascomycota</taxon>
        <taxon>Pezizomycotina</taxon>
        <taxon>Dothideomycetes</taxon>
        <taxon>Pleosporomycetidae</taxon>
        <taxon>Mytilinidiales</taxon>
        <taxon>Mytilinidiaceae</taxon>
        <taxon>Lophium</taxon>
    </lineage>
</organism>
<proteinExistence type="inferred from homology"/>
<feature type="chain" id="PRO_5025574154" description="Protein disulfide-isomerase" evidence="10">
    <location>
        <begin position="17"/>
        <end position="368"/>
    </location>
</feature>
<dbReference type="CDD" id="cd02982">
    <property type="entry name" value="PDI_b'_family"/>
    <property type="match status" value="1"/>
</dbReference>
<reference evidence="12" key="1">
    <citation type="journal article" date="2020" name="Stud. Mycol.">
        <title>101 Dothideomycetes genomes: a test case for predicting lifestyles and emergence of pathogens.</title>
        <authorList>
            <person name="Haridas S."/>
            <person name="Albert R."/>
            <person name="Binder M."/>
            <person name="Bloem J."/>
            <person name="Labutti K."/>
            <person name="Salamov A."/>
            <person name="Andreopoulos B."/>
            <person name="Baker S."/>
            <person name="Barry K."/>
            <person name="Bills G."/>
            <person name="Bluhm B."/>
            <person name="Cannon C."/>
            <person name="Castanera R."/>
            <person name="Culley D."/>
            <person name="Daum C."/>
            <person name="Ezra D."/>
            <person name="Gonzalez J."/>
            <person name="Henrissat B."/>
            <person name="Kuo A."/>
            <person name="Liang C."/>
            <person name="Lipzen A."/>
            <person name="Lutzoni F."/>
            <person name="Magnuson J."/>
            <person name="Mondo S."/>
            <person name="Nolan M."/>
            <person name="Ohm R."/>
            <person name="Pangilinan J."/>
            <person name="Park H.-J."/>
            <person name="Ramirez L."/>
            <person name="Alfaro M."/>
            <person name="Sun H."/>
            <person name="Tritt A."/>
            <person name="Yoshinaga Y."/>
            <person name="Zwiers L.-H."/>
            <person name="Turgeon B."/>
            <person name="Goodwin S."/>
            <person name="Spatafora J."/>
            <person name="Crous P."/>
            <person name="Grigoriev I."/>
        </authorList>
    </citation>
    <scope>NUCLEOTIDE SEQUENCE</scope>
    <source>
        <strain evidence="12">CBS 269.34</strain>
    </source>
</reference>